<sequence>MAHACMTKTHNLAALMRLSDLELRIEIQNAAAADPLQGLHLCHELLDAEKYYPTRQGLCRLVGREVEKIGKQLTNQPEMNP</sequence>
<reference evidence="2" key="1">
    <citation type="submission" date="2016-10" db="EMBL/GenBank/DDBJ databases">
        <authorList>
            <person name="Varghese N."/>
            <person name="Submissions S."/>
        </authorList>
    </citation>
    <scope>NUCLEOTIDE SEQUENCE [LARGE SCALE GENOMIC DNA]</scope>
    <source>
        <strain evidence="2">CGMCC 1.6775</strain>
    </source>
</reference>
<protein>
    <submittedName>
        <fullName evidence="1">Uncharacterized protein</fullName>
    </submittedName>
</protein>
<gene>
    <name evidence="1" type="ORF">SAMN04487961_1017</name>
</gene>
<dbReference type="RefSeq" id="WP_091999699.1">
    <property type="nucleotide sequence ID" value="NZ_FOUR01000002.1"/>
</dbReference>
<accession>A0A1I4T5T4</accession>
<dbReference type="AlphaFoldDB" id="A0A1I4T5T4"/>
<name>A0A1I4T5T4_9GAMM</name>
<evidence type="ECO:0000313" key="1">
    <source>
        <dbReference type="EMBL" id="SFM72108.1"/>
    </source>
</evidence>
<proteinExistence type="predicted"/>
<organism evidence="1 2">
    <name type="scientific">Marinobacter pelagius</name>
    <dbReference type="NCBI Taxonomy" id="379482"/>
    <lineage>
        <taxon>Bacteria</taxon>
        <taxon>Pseudomonadati</taxon>
        <taxon>Pseudomonadota</taxon>
        <taxon>Gammaproteobacteria</taxon>
        <taxon>Pseudomonadales</taxon>
        <taxon>Marinobacteraceae</taxon>
        <taxon>Marinobacter</taxon>
    </lineage>
</organism>
<keyword evidence="2" id="KW-1185">Reference proteome</keyword>
<dbReference type="EMBL" id="FOUR01000002">
    <property type="protein sequence ID" value="SFM72108.1"/>
    <property type="molecule type" value="Genomic_DNA"/>
</dbReference>
<evidence type="ECO:0000313" key="2">
    <source>
        <dbReference type="Proteomes" id="UP000199339"/>
    </source>
</evidence>
<dbReference type="Proteomes" id="UP000199339">
    <property type="component" value="Unassembled WGS sequence"/>
</dbReference>